<evidence type="ECO:0000256" key="2">
    <source>
        <dbReference type="ARBA" id="ARBA00022692"/>
    </source>
</evidence>
<sequence length="300" mass="33721">MEEEMDTGTKLNQDPGSASSQYKTSAEYFDALEKWMQTVYVWHCFAVSFPYLLMTNQCFPAPPGQSAPNNVAGNRNTFQFPQPANQFGFTAPGGEALRNRQAHGQAPQQPVNNGVEYQIPPIWKRFVAEFLDFLILFFVKLAVTFIAVDVFNIIDLDKYDLDLLSRTGSINYKKAVEMTAEIVVLEGIHRVVVSIFEAFWIRRGQGGQVGGATPGKLIMGIRVVLCERVTAVEGRPPDTVLVYPATDLGWTWAFARSFVKNLVLAVLIPALFALFFLRHNRTGYDILCHTIVVEDRPRQH</sequence>
<reference evidence="8 9" key="1">
    <citation type="submission" date="2024-03" db="EMBL/GenBank/DDBJ databases">
        <title>The genome assembly and annotation of the cricket Gryllus longicercus Weissman &amp; Gray.</title>
        <authorList>
            <person name="Szrajer S."/>
            <person name="Gray D."/>
            <person name="Ylla G."/>
        </authorList>
    </citation>
    <scope>NUCLEOTIDE SEQUENCE [LARGE SCALE GENOMIC DNA]</scope>
    <source>
        <strain evidence="8">DAG 2021-001</strain>
        <tissue evidence="8">Whole body minus gut</tissue>
    </source>
</reference>
<dbReference type="AlphaFoldDB" id="A0AAN9VEP3"/>
<organism evidence="8 9">
    <name type="scientific">Gryllus longicercus</name>
    <dbReference type="NCBI Taxonomy" id="2509291"/>
    <lineage>
        <taxon>Eukaryota</taxon>
        <taxon>Metazoa</taxon>
        <taxon>Ecdysozoa</taxon>
        <taxon>Arthropoda</taxon>
        <taxon>Hexapoda</taxon>
        <taxon>Insecta</taxon>
        <taxon>Pterygota</taxon>
        <taxon>Neoptera</taxon>
        <taxon>Polyneoptera</taxon>
        <taxon>Orthoptera</taxon>
        <taxon>Ensifera</taxon>
        <taxon>Gryllidea</taxon>
        <taxon>Grylloidea</taxon>
        <taxon>Gryllidae</taxon>
        <taxon>Gryllinae</taxon>
        <taxon>Gryllus</taxon>
    </lineage>
</organism>
<dbReference type="Proteomes" id="UP001378592">
    <property type="component" value="Unassembled WGS sequence"/>
</dbReference>
<feature type="domain" description="RDD" evidence="7">
    <location>
        <begin position="120"/>
        <end position="224"/>
    </location>
</feature>
<dbReference type="Pfam" id="PF06271">
    <property type="entry name" value="RDD"/>
    <property type="match status" value="1"/>
</dbReference>
<dbReference type="PANTHER" id="PTHR13659">
    <property type="entry name" value="AUTOSOMAL HIGHLY CONSERVED PROTEIN"/>
    <property type="match status" value="1"/>
</dbReference>
<feature type="region of interest" description="Disordered" evidence="5">
    <location>
        <begin position="1"/>
        <end position="20"/>
    </location>
</feature>
<evidence type="ECO:0000313" key="8">
    <source>
        <dbReference type="EMBL" id="KAK7790051.1"/>
    </source>
</evidence>
<keyword evidence="4 6" id="KW-0472">Membrane</keyword>
<evidence type="ECO:0000313" key="9">
    <source>
        <dbReference type="Proteomes" id="UP001378592"/>
    </source>
</evidence>
<dbReference type="PANTHER" id="PTHR13659:SF5">
    <property type="entry name" value="PROTEIN FAM8A1"/>
    <property type="match status" value="1"/>
</dbReference>
<protein>
    <recommendedName>
        <fullName evidence="7">RDD domain-containing protein</fullName>
    </recommendedName>
</protein>
<comment type="subcellular location">
    <subcellularLocation>
        <location evidence="1">Membrane</location>
        <topology evidence="1">Multi-pass membrane protein</topology>
    </subcellularLocation>
</comment>
<proteinExistence type="predicted"/>
<keyword evidence="3 6" id="KW-1133">Transmembrane helix</keyword>
<feature type="compositionally biased region" description="Polar residues" evidence="5">
    <location>
        <begin position="9"/>
        <end position="20"/>
    </location>
</feature>
<feature type="transmembrane region" description="Helical" evidence="6">
    <location>
        <begin position="133"/>
        <end position="154"/>
    </location>
</feature>
<dbReference type="InterPro" id="IPR039871">
    <property type="entry name" value="FAM8A1"/>
</dbReference>
<feature type="transmembrane region" description="Helical" evidence="6">
    <location>
        <begin position="258"/>
        <end position="277"/>
    </location>
</feature>
<keyword evidence="9" id="KW-1185">Reference proteome</keyword>
<evidence type="ECO:0000259" key="7">
    <source>
        <dbReference type="Pfam" id="PF06271"/>
    </source>
</evidence>
<name>A0AAN9VEP3_9ORTH</name>
<gene>
    <name evidence="8" type="ORF">R5R35_007427</name>
</gene>
<evidence type="ECO:0000256" key="1">
    <source>
        <dbReference type="ARBA" id="ARBA00004141"/>
    </source>
</evidence>
<dbReference type="InterPro" id="IPR010432">
    <property type="entry name" value="RDD"/>
</dbReference>
<evidence type="ECO:0000256" key="3">
    <source>
        <dbReference type="ARBA" id="ARBA00022989"/>
    </source>
</evidence>
<accession>A0AAN9VEP3</accession>
<keyword evidence="2 6" id="KW-0812">Transmembrane</keyword>
<evidence type="ECO:0000256" key="4">
    <source>
        <dbReference type="ARBA" id="ARBA00023136"/>
    </source>
</evidence>
<comment type="caution">
    <text evidence="8">The sequence shown here is derived from an EMBL/GenBank/DDBJ whole genome shotgun (WGS) entry which is preliminary data.</text>
</comment>
<dbReference type="GO" id="GO:0016020">
    <property type="term" value="C:membrane"/>
    <property type="evidence" value="ECO:0007669"/>
    <property type="project" value="UniProtKB-SubCell"/>
</dbReference>
<evidence type="ECO:0000256" key="6">
    <source>
        <dbReference type="SAM" id="Phobius"/>
    </source>
</evidence>
<evidence type="ECO:0000256" key="5">
    <source>
        <dbReference type="SAM" id="MobiDB-lite"/>
    </source>
</evidence>
<dbReference type="EMBL" id="JAZDUA010000669">
    <property type="protein sequence ID" value="KAK7790051.1"/>
    <property type="molecule type" value="Genomic_DNA"/>
</dbReference>